<evidence type="ECO:0000313" key="2">
    <source>
        <dbReference type="EMBL" id="MBW91942.1"/>
    </source>
</evidence>
<feature type="signal peptide" evidence="1">
    <location>
        <begin position="1"/>
        <end position="31"/>
    </location>
</feature>
<name>A0A2P2JEP3_RHIMU</name>
<dbReference type="AlphaFoldDB" id="A0A2P2JEP3"/>
<feature type="chain" id="PRO_5015139798" evidence="1">
    <location>
        <begin position="32"/>
        <end position="50"/>
    </location>
</feature>
<sequence length="50" mass="6143">MTMPMRQVRLSFLSRMLLSLLWLHRPPWLQQEHLPFLYPQFYHPPHSTSP</sequence>
<dbReference type="EMBL" id="GGEC01011459">
    <property type="protein sequence ID" value="MBW91942.1"/>
    <property type="molecule type" value="Transcribed_RNA"/>
</dbReference>
<organism evidence="2">
    <name type="scientific">Rhizophora mucronata</name>
    <name type="common">Asiatic mangrove</name>
    <dbReference type="NCBI Taxonomy" id="61149"/>
    <lineage>
        <taxon>Eukaryota</taxon>
        <taxon>Viridiplantae</taxon>
        <taxon>Streptophyta</taxon>
        <taxon>Embryophyta</taxon>
        <taxon>Tracheophyta</taxon>
        <taxon>Spermatophyta</taxon>
        <taxon>Magnoliopsida</taxon>
        <taxon>eudicotyledons</taxon>
        <taxon>Gunneridae</taxon>
        <taxon>Pentapetalae</taxon>
        <taxon>rosids</taxon>
        <taxon>fabids</taxon>
        <taxon>Malpighiales</taxon>
        <taxon>Rhizophoraceae</taxon>
        <taxon>Rhizophora</taxon>
    </lineage>
</organism>
<accession>A0A2P2JEP3</accession>
<reference evidence="2" key="1">
    <citation type="submission" date="2018-02" db="EMBL/GenBank/DDBJ databases">
        <title>Rhizophora mucronata_Transcriptome.</title>
        <authorList>
            <person name="Meera S.P."/>
            <person name="Sreeshan A."/>
            <person name="Augustine A."/>
        </authorList>
    </citation>
    <scope>NUCLEOTIDE SEQUENCE</scope>
    <source>
        <tissue evidence="2">Leaf</tissue>
    </source>
</reference>
<keyword evidence="1" id="KW-0732">Signal</keyword>
<evidence type="ECO:0000256" key="1">
    <source>
        <dbReference type="SAM" id="SignalP"/>
    </source>
</evidence>
<protein>
    <submittedName>
        <fullName evidence="2">Uncharacterized protein MANES_09G106600</fullName>
    </submittedName>
</protein>
<proteinExistence type="predicted"/>